<evidence type="ECO:0000259" key="15">
    <source>
        <dbReference type="Pfam" id="PF00905"/>
    </source>
</evidence>
<evidence type="ECO:0000256" key="14">
    <source>
        <dbReference type="SAM" id="Phobius"/>
    </source>
</evidence>
<evidence type="ECO:0000256" key="6">
    <source>
        <dbReference type="ARBA" id="ARBA00022670"/>
    </source>
</evidence>
<evidence type="ECO:0000256" key="11">
    <source>
        <dbReference type="ARBA" id="ARBA00022989"/>
    </source>
</evidence>
<keyword evidence="10" id="KW-0573">Peptidoglycan synthesis</keyword>
<keyword evidence="7 14" id="KW-0812">Transmembrane</keyword>
<dbReference type="EC" id="3.4.16.4" evidence="17"/>
<gene>
    <name evidence="17" type="primary">mrdA</name>
    <name evidence="17" type="ORF">GU926_08775</name>
</gene>
<dbReference type="AlphaFoldDB" id="A0A6P1NZE9"/>
<dbReference type="GO" id="GO:0071555">
    <property type="term" value="P:cell wall organization"/>
    <property type="evidence" value="ECO:0007669"/>
    <property type="project" value="UniProtKB-KW"/>
</dbReference>
<dbReference type="Gene3D" id="3.30.1390.30">
    <property type="entry name" value="Penicillin-binding protein 2a, domain 3"/>
    <property type="match status" value="1"/>
</dbReference>
<dbReference type="NCBIfam" id="TIGR03423">
    <property type="entry name" value="pbp2_mrdA"/>
    <property type="match status" value="1"/>
</dbReference>
<dbReference type="InterPro" id="IPR012338">
    <property type="entry name" value="Beta-lactam/transpept-like"/>
</dbReference>
<dbReference type="Gene3D" id="3.40.710.10">
    <property type="entry name" value="DD-peptidase/beta-lactamase superfamily"/>
    <property type="match status" value="1"/>
</dbReference>
<dbReference type="EMBL" id="CP047897">
    <property type="protein sequence ID" value="QHL87525.1"/>
    <property type="molecule type" value="Genomic_DNA"/>
</dbReference>
<keyword evidence="12 14" id="KW-0472">Membrane</keyword>
<keyword evidence="18" id="KW-1185">Reference proteome</keyword>
<evidence type="ECO:0000256" key="2">
    <source>
        <dbReference type="ARBA" id="ARBA00004236"/>
    </source>
</evidence>
<dbReference type="RefSeq" id="WP_160691009.1">
    <property type="nucleotide sequence ID" value="NZ_CP047897.1"/>
</dbReference>
<dbReference type="Pfam" id="PF00905">
    <property type="entry name" value="Transpeptidase"/>
    <property type="match status" value="1"/>
</dbReference>
<keyword evidence="9" id="KW-0133">Cell shape</keyword>
<keyword evidence="5 17" id="KW-0121">Carboxypeptidase</keyword>
<evidence type="ECO:0000256" key="4">
    <source>
        <dbReference type="ARBA" id="ARBA00022519"/>
    </source>
</evidence>
<feature type="domain" description="Penicillin-binding protein dimerisation" evidence="16">
    <location>
        <begin position="51"/>
        <end position="212"/>
    </location>
</feature>
<dbReference type="GO" id="GO:0071972">
    <property type="term" value="F:peptidoglycan L,D-transpeptidase activity"/>
    <property type="evidence" value="ECO:0007669"/>
    <property type="project" value="TreeGrafter"/>
</dbReference>
<evidence type="ECO:0000256" key="3">
    <source>
        <dbReference type="ARBA" id="ARBA00022475"/>
    </source>
</evidence>
<evidence type="ECO:0000256" key="9">
    <source>
        <dbReference type="ARBA" id="ARBA00022960"/>
    </source>
</evidence>
<evidence type="ECO:0000256" key="13">
    <source>
        <dbReference type="ARBA" id="ARBA00023316"/>
    </source>
</evidence>
<dbReference type="Proteomes" id="UP000464214">
    <property type="component" value="Chromosome"/>
</dbReference>
<dbReference type="SUPFAM" id="SSF56601">
    <property type="entry name" value="beta-lactamase/transpeptidase-like"/>
    <property type="match status" value="1"/>
</dbReference>
<dbReference type="GO" id="GO:0008658">
    <property type="term" value="F:penicillin binding"/>
    <property type="evidence" value="ECO:0007669"/>
    <property type="project" value="InterPro"/>
</dbReference>
<dbReference type="Gene3D" id="3.90.1310.10">
    <property type="entry name" value="Penicillin-binding protein 2a (Domain 2)"/>
    <property type="match status" value="1"/>
</dbReference>
<protein>
    <submittedName>
        <fullName evidence="17">Penicillin-binding protein 2</fullName>
        <ecNumber evidence="17">3.4.16.4</ecNumber>
    </submittedName>
</protein>
<evidence type="ECO:0000256" key="12">
    <source>
        <dbReference type="ARBA" id="ARBA00023136"/>
    </source>
</evidence>
<organism evidence="17 18">
    <name type="scientific">Nibribacter ruber</name>
    <dbReference type="NCBI Taxonomy" id="2698458"/>
    <lineage>
        <taxon>Bacteria</taxon>
        <taxon>Pseudomonadati</taxon>
        <taxon>Bacteroidota</taxon>
        <taxon>Cytophagia</taxon>
        <taxon>Cytophagales</taxon>
        <taxon>Hymenobacteraceae</taxon>
        <taxon>Nibribacter</taxon>
    </lineage>
</organism>
<feature type="transmembrane region" description="Helical" evidence="14">
    <location>
        <begin position="9"/>
        <end position="28"/>
    </location>
</feature>
<keyword evidence="4" id="KW-0997">Cell inner membrane</keyword>
<keyword evidence="8 17" id="KW-0378">Hydrolase</keyword>
<dbReference type="KEGG" id="nib:GU926_08775"/>
<dbReference type="GO" id="GO:0005886">
    <property type="term" value="C:plasma membrane"/>
    <property type="evidence" value="ECO:0007669"/>
    <property type="project" value="UniProtKB-SubCell"/>
</dbReference>
<evidence type="ECO:0000256" key="10">
    <source>
        <dbReference type="ARBA" id="ARBA00022984"/>
    </source>
</evidence>
<dbReference type="InterPro" id="IPR001460">
    <property type="entry name" value="PCN-bd_Tpept"/>
</dbReference>
<reference evidence="17 18" key="1">
    <citation type="submission" date="2020-01" db="EMBL/GenBank/DDBJ databases">
        <authorList>
            <person name="Kim M."/>
        </authorList>
    </citation>
    <scope>NUCLEOTIDE SEQUENCE [LARGE SCALE GENOMIC DNA]</scope>
    <source>
        <strain evidence="17 18">BT10</strain>
    </source>
</reference>
<dbReference type="InterPro" id="IPR005311">
    <property type="entry name" value="PBP_dimer"/>
</dbReference>
<evidence type="ECO:0000259" key="16">
    <source>
        <dbReference type="Pfam" id="PF03717"/>
    </source>
</evidence>
<keyword evidence="3" id="KW-1003">Cell membrane</keyword>
<dbReference type="GO" id="GO:0009252">
    <property type="term" value="P:peptidoglycan biosynthetic process"/>
    <property type="evidence" value="ECO:0007669"/>
    <property type="project" value="UniProtKB-KW"/>
</dbReference>
<dbReference type="PANTHER" id="PTHR30627">
    <property type="entry name" value="PEPTIDOGLYCAN D,D-TRANSPEPTIDASE"/>
    <property type="match status" value="1"/>
</dbReference>
<dbReference type="Pfam" id="PF03717">
    <property type="entry name" value="PBP_dimer"/>
    <property type="match status" value="1"/>
</dbReference>
<name>A0A6P1NZE9_9BACT</name>
<evidence type="ECO:0000256" key="8">
    <source>
        <dbReference type="ARBA" id="ARBA00022801"/>
    </source>
</evidence>
<dbReference type="InterPro" id="IPR036138">
    <property type="entry name" value="PBP_dimer_sf"/>
</dbReference>
<keyword evidence="13" id="KW-0961">Cell wall biogenesis/degradation</keyword>
<dbReference type="InterPro" id="IPR017790">
    <property type="entry name" value="Penicillin-binding_protein_2"/>
</dbReference>
<sequence length="610" mass="68185">MKYLEGRKYVIQAIFLAIGAVYLIKLFYIQVLDDSYKTAAESNAMRRVVQYPFRGLMYDREGRLLVENKPVYDLMVVPKEAKVIDTLKFCQVMGITLPEYREKIKAAKTYSYVKPSPFLQRLTNEEFAQIQDNLVDFPGFYISARTVRGYPHQSLSHALGYIGEISPRQLEDSSFKGYMPGDYLGVSGLEKEYEKFLMGRRGVKYTMVNVRGIEKGSFKNGEYDTLSIAGQNLITTIDLELQKYGEKLMAGKVGSIVAIEPQTGEILSMISAPYYDPSLLTGKELGNNYMKLLKDPVKPLFNRPTMATYPPGSIFKLAQALVAMQEGTLTANTGYPCNWSLVKCSHRHPYPANLGIAIEQSCNPYFYQVFRSVVNKGRSTNVYQDAKLGLDAWREHITSFGFASQLGIDFPQEKKGLMPGSKFYDKIYGPKGWKFPTIYSISIGQGETGVTPLQMANFAAIIANRGYYYTPHLIRSVGEKGKPLPEYSVKHHTTVAPQHFLPVIDGMERVVQSGTAQFAKLNHIGVALCGKTGTVQNPHGKDHSVFIAFAPKENPKIAIAVYVENAGGGAVAAAPMASLMVEKYLTDSIKTAPRKRWEEWLIDGGFYKIN</sequence>
<dbReference type="PANTHER" id="PTHR30627:SF2">
    <property type="entry name" value="PEPTIDOGLYCAN D,D-TRANSPEPTIDASE MRDA"/>
    <property type="match status" value="1"/>
</dbReference>
<dbReference type="GO" id="GO:0006508">
    <property type="term" value="P:proteolysis"/>
    <property type="evidence" value="ECO:0007669"/>
    <property type="project" value="UniProtKB-KW"/>
</dbReference>
<evidence type="ECO:0000256" key="1">
    <source>
        <dbReference type="ARBA" id="ARBA00004167"/>
    </source>
</evidence>
<evidence type="ECO:0000256" key="5">
    <source>
        <dbReference type="ARBA" id="ARBA00022645"/>
    </source>
</evidence>
<feature type="domain" description="Penicillin-binding protein transpeptidase" evidence="15">
    <location>
        <begin position="254"/>
        <end position="578"/>
    </location>
</feature>
<dbReference type="InterPro" id="IPR050515">
    <property type="entry name" value="Beta-lactam/transpept"/>
</dbReference>
<dbReference type="SUPFAM" id="SSF56519">
    <property type="entry name" value="Penicillin binding protein dimerisation domain"/>
    <property type="match status" value="1"/>
</dbReference>
<accession>A0A6P1NZE9</accession>
<evidence type="ECO:0000313" key="18">
    <source>
        <dbReference type="Proteomes" id="UP000464214"/>
    </source>
</evidence>
<keyword evidence="11 14" id="KW-1133">Transmembrane helix</keyword>
<dbReference type="GO" id="GO:0008360">
    <property type="term" value="P:regulation of cell shape"/>
    <property type="evidence" value="ECO:0007669"/>
    <property type="project" value="UniProtKB-KW"/>
</dbReference>
<comment type="subcellular location">
    <subcellularLocation>
        <location evidence="2">Cell membrane</location>
    </subcellularLocation>
    <subcellularLocation>
        <location evidence="1">Membrane</location>
        <topology evidence="1">Single-pass membrane protein</topology>
    </subcellularLocation>
</comment>
<dbReference type="GO" id="GO:0009002">
    <property type="term" value="F:serine-type D-Ala-D-Ala carboxypeptidase activity"/>
    <property type="evidence" value="ECO:0007669"/>
    <property type="project" value="UniProtKB-EC"/>
</dbReference>
<keyword evidence="6" id="KW-0645">Protease</keyword>
<proteinExistence type="predicted"/>
<evidence type="ECO:0000313" key="17">
    <source>
        <dbReference type="EMBL" id="QHL87525.1"/>
    </source>
</evidence>
<evidence type="ECO:0000256" key="7">
    <source>
        <dbReference type="ARBA" id="ARBA00022692"/>
    </source>
</evidence>